<protein>
    <recommendedName>
        <fullName evidence="1">Thioredoxin domain-containing protein</fullName>
    </recommendedName>
</protein>
<dbReference type="PANTHER" id="PTHR47571:SF1">
    <property type="entry name" value="THIOREDOXIN-LIKE 3-3"/>
    <property type="match status" value="1"/>
</dbReference>
<dbReference type="AlphaFoldDB" id="A0A388KYJ5"/>
<gene>
    <name evidence="2" type="ORF">CBR_g19638</name>
</gene>
<evidence type="ECO:0000259" key="1">
    <source>
        <dbReference type="Pfam" id="PF00085"/>
    </source>
</evidence>
<dbReference type="InterPro" id="IPR036249">
    <property type="entry name" value="Thioredoxin-like_sf"/>
</dbReference>
<dbReference type="InterPro" id="IPR013766">
    <property type="entry name" value="Thioredoxin_domain"/>
</dbReference>
<dbReference type="Pfam" id="PF00085">
    <property type="entry name" value="Thioredoxin"/>
    <property type="match status" value="1"/>
</dbReference>
<dbReference type="Proteomes" id="UP000265515">
    <property type="component" value="Unassembled WGS sequence"/>
</dbReference>
<reference evidence="2 3" key="1">
    <citation type="journal article" date="2018" name="Cell">
        <title>The Chara Genome: Secondary Complexity and Implications for Plant Terrestrialization.</title>
        <authorList>
            <person name="Nishiyama T."/>
            <person name="Sakayama H."/>
            <person name="Vries J.D."/>
            <person name="Buschmann H."/>
            <person name="Saint-Marcoux D."/>
            <person name="Ullrich K.K."/>
            <person name="Haas F.B."/>
            <person name="Vanderstraeten L."/>
            <person name="Becker D."/>
            <person name="Lang D."/>
            <person name="Vosolsobe S."/>
            <person name="Rombauts S."/>
            <person name="Wilhelmsson P.K.I."/>
            <person name="Janitza P."/>
            <person name="Kern R."/>
            <person name="Heyl A."/>
            <person name="Rumpler F."/>
            <person name="Villalobos L.I.A.C."/>
            <person name="Clay J.M."/>
            <person name="Skokan R."/>
            <person name="Toyoda A."/>
            <person name="Suzuki Y."/>
            <person name="Kagoshima H."/>
            <person name="Schijlen E."/>
            <person name="Tajeshwar N."/>
            <person name="Catarino B."/>
            <person name="Hetherington A.J."/>
            <person name="Saltykova A."/>
            <person name="Bonnot C."/>
            <person name="Breuninger H."/>
            <person name="Symeonidi A."/>
            <person name="Radhakrishnan G.V."/>
            <person name="Van Nieuwerburgh F."/>
            <person name="Deforce D."/>
            <person name="Chang C."/>
            <person name="Karol K.G."/>
            <person name="Hedrich R."/>
            <person name="Ulvskov P."/>
            <person name="Glockner G."/>
            <person name="Delwiche C.F."/>
            <person name="Petrasek J."/>
            <person name="Van de Peer Y."/>
            <person name="Friml J."/>
            <person name="Beilby M."/>
            <person name="Dolan L."/>
            <person name="Kohara Y."/>
            <person name="Sugano S."/>
            <person name="Fujiyama A."/>
            <person name="Delaux P.-M."/>
            <person name="Quint M."/>
            <person name="TheiBen G."/>
            <person name="Hagemann M."/>
            <person name="Harholt J."/>
            <person name="Dunand C."/>
            <person name="Zachgo S."/>
            <person name="Langdale J."/>
            <person name="Maumus F."/>
            <person name="Straeten D.V.D."/>
            <person name="Gould S.B."/>
            <person name="Rensing S.A."/>
        </authorList>
    </citation>
    <scope>NUCLEOTIDE SEQUENCE [LARGE SCALE GENOMIC DNA]</scope>
    <source>
        <strain evidence="2 3">S276</strain>
    </source>
</reference>
<dbReference type="CDD" id="cd02947">
    <property type="entry name" value="TRX_family"/>
    <property type="match status" value="1"/>
</dbReference>
<evidence type="ECO:0000313" key="2">
    <source>
        <dbReference type="EMBL" id="GBG75125.1"/>
    </source>
</evidence>
<proteinExistence type="predicted"/>
<organism evidence="2 3">
    <name type="scientific">Chara braunii</name>
    <name type="common">Braun's stonewort</name>
    <dbReference type="NCBI Taxonomy" id="69332"/>
    <lineage>
        <taxon>Eukaryota</taxon>
        <taxon>Viridiplantae</taxon>
        <taxon>Streptophyta</taxon>
        <taxon>Charophyceae</taxon>
        <taxon>Charales</taxon>
        <taxon>Characeae</taxon>
        <taxon>Chara</taxon>
    </lineage>
</organism>
<keyword evidence="3" id="KW-1185">Reference proteome</keyword>
<dbReference type="STRING" id="69332.A0A388KYJ5"/>
<dbReference type="PANTHER" id="PTHR47571">
    <property type="entry name" value="THIOREDOXIN-LIKE 3-3"/>
    <property type="match status" value="1"/>
</dbReference>
<feature type="domain" description="Thioredoxin" evidence="1">
    <location>
        <begin position="39"/>
        <end position="127"/>
    </location>
</feature>
<dbReference type="EMBL" id="BFEA01000218">
    <property type="protein sequence ID" value="GBG75125.1"/>
    <property type="molecule type" value="Genomic_DNA"/>
</dbReference>
<evidence type="ECO:0000313" key="3">
    <source>
        <dbReference type="Proteomes" id="UP000265515"/>
    </source>
</evidence>
<name>A0A388KYJ5_CHABU</name>
<dbReference type="Gramene" id="GBG75125">
    <property type="protein sequence ID" value="GBG75125"/>
    <property type="gene ID" value="CBR_g19638"/>
</dbReference>
<dbReference type="OrthoDB" id="2121326at2759"/>
<accession>A0A388KYJ5</accession>
<sequence length="135" mass="15163">MPATFEKIAATSKASTMSMKTKQWPGMKSKHGNLIEVGTDEELEHVLSTAGKRPVVVNYGAPWCQACQGMLPAFYKCSNDFPAPMFVIVDVDKCSKNSENVRYTPTFRFFREGQAVDEFHGAGPQRLRDRVWLQS</sequence>
<comment type="caution">
    <text evidence="2">The sequence shown here is derived from an EMBL/GenBank/DDBJ whole genome shotgun (WGS) entry which is preliminary data.</text>
</comment>
<dbReference type="OMA" id="AMISAHM"/>
<dbReference type="SUPFAM" id="SSF52833">
    <property type="entry name" value="Thioredoxin-like"/>
    <property type="match status" value="1"/>
</dbReference>
<dbReference type="Gene3D" id="3.40.30.10">
    <property type="entry name" value="Glutaredoxin"/>
    <property type="match status" value="1"/>
</dbReference>
<dbReference type="InterPro" id="IPR044193">
    <property type="entry name" value="TRL33"/>
</dbReference>